<dbReference type="AlphaFoldDB" id="A0A0K9CMQ3"/>
<dbReference type="InterPro" id="IPR004223">
    <property type="entry name" value="VitB12-dep_Met_synth_activ_dom"/>
</dbReference>
<reference evidence="4" key="1">
    <citation type="submission" date="2009-02" db="EMBL/GenBank/DDBJ databases">
        <title>The Genome Sequence of Shigella sp. D9.</title>
        <authorList>
            <consortium name="The Broad Institute Genome Sequencing Platform"/>
            <person name="Ward D."/>
            <person name="Young S.K."/>
            <person name="Kodira C.D."/>
            <person name="Zeng Q."/>
            <person name="Koehrsen M."/>
            <person name="Alvarado L."/>
            <person name="Berlin A."/>
            <person name="Borenstein D."/>
            <person name="Chen Z."/>
            <person name="Engels R."/>
            <person name="Freedman E."/>
            <person name="Gellesch M."/>
            <person name="Goldberg J."/>
            <person name="Griggs A."/>
            <person name="Gujja S."/>
            <person name="Heiman D."/>
            <person name="Hepburn T."/>
            <person name="Howarth C."/>
            <person name="Jen D."/>
            <person name="Larson L."/>
            <person name="Lewis B."/>
            <person name="Mehta T."/>
            <person name="Park D."/>
            <person name="Pearson M."/>
            <person name="Roberts A."/>
            <person name="Saif S."/>
            <person name="Shea T."/>
            <person name="Shenoy N."/>
            <person name="Sisk P."/>
            <person name="Stolte C."/>
            <person name="Sykes S."/>
            <person name="Walk T."/>
            <person name="White J."/>
            <person name="Yandava C."/>
            <person name="Allen-Vercoe E."/>
            <person name="Strauss J."/>
            <person name="Sibley C."/>
            <person name="White A."/>
            <person name="Ambrose C."/>
            <person name="Lander E."/>
            <person name="Nusbaum C."/>
            <person name="Galagan J."/>
            <person name="Birren B."/>
        </authorList>
    </citation>
    <scope>NUCLEOTIDE SEQUENCE [LARGE SCALE GENOMIC DNA]</scope>
    <source>
        <strain evidence="4">D11</strain>
    </source>
</reference>
<dbReference type="InterPro" id="IPR037010">
    <property type="entry name" value="VitB12-dep_Met_synth_activ_sf"/>
</dbReference>
<dbReference type="GO" id="GO:0032259">
    <property type="term" value="P:methylation"/>
    <property type="evidence" value="ECO:0007669"/>
    <property type="project" value="UniProtKB-KW"/>
</dbReference>
<sequence>MTFEVSPNIAQYIEKEDYLGAFVVSVKSEIFKDDKYLGLLETLLCNVIAEAASEYMERRVSKDIVPTFLRPAVGYPILPDHSLKKVVFDLIDGEKTGAKLSPAFAMSPLSSVCGFYLCNDNAKY</sequence>
<evidence type="ECO:0000259" key="2">
    <source>
        <dbReference type="PROSITE" id="PS50974"/>
    </source>
</evidence>
<accession>A0A0K9CMQ3</accession>
<dbReference type="Gene3D" id="3.10.196.10">
    <property type="entry name" value="Vitamin B12-dependent methionine synthase, activation domain"/>
    <property type="match status" value="1"/>
</dbReference>
<dbReference type="PROSITE" id="PS50974">
    <property type="entry name" value="ADOMET_ACTIVATION"/>
    <property type="match status" value="1"/>
</dbReference>
<dbReference type="EMBL" id="ACDS02000111">
    <property type="protein sequence ID" value="KMV75835.1"/>
    <property type="molecule type" value="Genomic_DNA"/>
</dbReference>
<evidence type="ECO:0000256" key="1">
    <source>
        <dbReference type="PROSITE-ProRule" id="PRU00346"/>
    </source>
</evidence>
<keyword evidence="1" id="KW-0808">Transferase</keyword>
<protein>
    <recommendedName>
        <fullName evidence="2">AdoMet activation domain-containing protein</fullName>
    </recommendedName>
</protein>
<dbReference type="GO" id="GO:0008705">
    <property type="term" value="F:methionine synthase activity"/>
    <property type="evidence" value="ECO:0007669"/>
    <property type="project" value="InterPro"/>
</dbReference>
<reference evidence="3 4" key="2">
    <citation type="submission" date="2013-10" db="EMBL/GenBank/DDBJ databases">
        <title>The Genome Sequence of Fusobacterium nucleatum subsp. animalis D11.</title>
        <authorList>
            <consortium name="The Broad Institute Genomics Platform"/>
            <person name="Earl A."/>
            <person name="Ward D."/>
            <person name="Feldgarden M."/>
            <person name="Gevers D."/>
            <person name="Kostic A."/>
            <person name="Garrett W."/>
            <person name="Young S.K."/>
            <person name="Zeng Q."/>
            <person name="Gargeya S."/>
            <person name="Fitzgerald M."/>
            <person name="Abouelleil A."/>
            <person name="Alvarado L."/>
            <person name="Berlin A.M."/>
            <person name="Chapman S.B."/>
            <person name="Gainer-Dewar J."/>
            <person name="Goldberg J."/>
            <person name="Gnerre S."/>
            <person name="Griggs A."/>
            <person name="Gujja S."/>
            <person name="Hansen M."/>
            <person name="Howarth C."/>
            <person name="Imamovic A."/>
            <person name="Ireland A."/>
            <person name="Larimer J."/>
            <person name="McCowan C."/>
            <person name="Murphy C."/>
            <person name="Pearson M."/>
            <person name="Poon T.W."/>
            <person name="Priest M."/>
            <person name="Roberts A."/>
            <person name="Saif S."/>
            <person name="Shea T."/>
            <person name="Sykes S."/>
            <person name="Wortman J."/>
            <person name="Nusbaum C."/>
            <person name="Birren B."/>
        </authorList>
    </citation>
    <scope>NUCLEOTIDE SEQUENCE [LARGE SCALE GENOMIC DNA]</scope>
    <source>
        <strain evidence="3 4">D11</strain>
    </source>
</reference>
<dbReference type="SUPFAM" id="SSF56507">
    <property type="entry name" value="Methionine synthase activation domain-like"/>
    <property type="match status" value="1"/>
</dbReference>
<dbReference type="Pfam" id="PF02965">
    <property type="entry name" value="Met_synt_B12"/>
    <property type="match status" value="1"/>
</dbReference>
<keyword evidence="1" id="KW-0489">Methyltransferase</keyword>
<evidence type="ECO:0000313" key="4">
    <source>
        <dbReference type="Proteomes" id="UP000004650"/>
    </source>
</evidence>
<feature type="domain" description="AdoMet activation" evidence="2">
    <location>
        <begin position="1"/>
        <end position="124"/>
    </location>
</feature>
<proteinExistence type="predicted"/>
<organism evidence="3 4">
    <name type="scientific">Fusobacterium animalis D11</name>
    <dbReference type="NCBI Taxonomy" id="556264"/>
    <lineage>
        <taxon>Bacteria</taxon>
        <taxon>Fusobacteriati</taxon>
        <taxon>Fusobacteriota</taxon>
        <taxon>Fusobacteriia</taxon>
        <taxon>Fusobacteriales</taxon>
        <taxon>Fusobacteriaceae</taxon>
        <taxon>Fusobacterium</taxon>
    </lineage>
</organism>
<name>A0A0K9CMQ3_9FUSO</name>
<dbReference type="Proteomes" id="UP000004650">
    <property type="component" value="Unassembled WGS sequence"/>
</dbReference>
<gene>
    <name evidence="3" type="ORF">PSAG_04791</name>
</gene>
<comment type="caution">
    <text evidence="3">The sequence shown here is derived from an EMBL/GenBank/DDBJ whole genome shotgun (WGS) entry which is preliminary data.</text>
</comment>
<evidence type="ECO:0000313" key="3">
    <source>
        <dbReference type="EMBL" id="KMV75835.1"/>
    </source>
</evidence>